<sequence>MMSLLEVTHARAFSVAAAMKESHLLELKSRIDLLVATGASFREAETTLRPLCAAIQKDREESV</sequence>
<dbReference type="Proteomes" id="UP000006821">
    <property type="component" value="Chromosome"/>
</dbReference>
<accession>Q602V3</accession>
<dbReference type="KEGG" id="mca:MCA2956"/>
<proteinExistence type="predicted"/>
<organism evidence="1 2">
    <name type="scientific">Methylococcus capsulatus (strain ATCC 33009 / NCIMB 11132 / Bath)</name>
    <dbReference type="NCBI Taxonomy" id="243233"/>
    <lineage>
        <taxon>Bacteria</taxon>
        <taxon>Pseudomonadati</taxon>
        <taxon>Pseudomonadota</taxon>
        <taxon>Gammaproteobacteria</taxon>
        <taxon>Methylococcales</taxon>
        <taxon>Methylococcaceae</taxon>
        <taxon>Methylococcus</taxon>
    </lineage>
</organism>
<reference evidence="1 2" key="1">
    <citation type="journal article" date="2004" name="PLoS Biol.">
        <title>Genomic insights into methanotrophy: the complete genome sequence of Methylococcus capsulatus (Bath).</title>
        <authorList>
            <person name="Ward N.L."/>
            <person name="Larsen O."/>
            <person name="Sakwa J."/>
            <person name="Bruseth L."/>
            <person name="Khouri H.M."/>
            <person name="Durkin A.S."/>
            <person name="Dimitrov G."/>
            <person name="Jiang L."/>
            <person name="Scanlan D."/>
            <person name="Kang K.H."/>
            <person name="Lewis M.R."/>
            <person name="Nelson K.E."/>
            <person name="Methe B.A."/>
            <person name="Wu M."/>
            <person name="Heidelberg J.F."/>
            <person name="Paulsen I.T."/>
            <person name="Fouts D.E."/>
            <person name="Ravel J."/>
            <person name="Tettelin H."/>
            <person name="Ren Q."/>
            <person name="Read T.D."/>
            <person name="DeBoy R.T."/>
            <person name="Seshadri R."/>
            <person name="Salzberg S.L."/>
            <person name="Jensen H.B."/>
            <person name="Birkeland N.K."/>
            <person name="Nelson W.C."/>
            <person name="Dodson R.J."/>
            <person name="Grindhaug S.H."/>
            <person name="Holt I.E."/>
            <person name="Eidhammer I."/>
            <person name="Jonasen I."/>
            <person name="Vanaken S."/>
            <person name="Utterback T.R."/>
            <person name="Feldblyum T.V."/>
            <person name="Fraser C.M."/>
            <person name="Lillehaug J.R."/>
            <person name="Eisen J.A."/>
        </authorList>
    </citation>
    <scope>NUCLEOTIDE SEQUENCE [LARGE SCALE GENOMIC DNA]</scope>
    <source>
        <strain evidence="2">ATCC 33009 / NCIMB 11132 / Bath</strain>
    </source>
</reference>
<evidence type="ECO:0000313" key="2">
    <source>
        <dbReference type="Proteomes" id="UP000006821"/>
    </source>
</evidence>
<protein>
    <submittedName>
        <fullName evidence="1">Uncharacterized protein</fullName>
    </submittedName>
</protein>
<dbReference type="AlphaFoldDB" id="Q602V3"/>
<name>Q602V3_METCA</name>
<gene>
    <name evidence="1" type="ordered locus">MCA2956</name>
</gene>
<evidence type="ECO:0000313" key="1">
    <source>
        <dbReference type="EMBL" id="AAU90928.1"/>
    </source>
</evidence>
<dbReference type="EMBL" id="AE017282">
    <property type="protein sequence ID" value="AAU90928.1"/>
    <property type="molecule type" value="Genomic_DNA"/>
</dbReference>
<dbReference type="HOGENOM" id="CLU_2880689_0_0_6"/>